<dbReference type="AlphaFoldDB" id="A0A0F9D577"/>
<reference evidence="1" key="1">
    <citation type="journal article" date="2015" name="Nature">
        <title>Complex archaea that bridge the gap between prokaryotes and eukaryotes.</title>
        <authorList>
            <person name="Spang A."/>
            <person name="Saw J.H."/>
            <person name="Jorgensen S.L."/>
            <person name="Zaremba-Niedzwiedzka K."/>
            <person name="Martijn J."/>
            <person name="Lind A.E."/>
            <person name="van Eijk R."/>
            <person name="Schleper C."/>
            <person name="Guy L."/>
            <person name="Ettema T.J."/>
        </authorList>
    </citation>
    <scope>NUCLEOTIDE SEQUENCE</scope>
</reference>
<gene>
    <name evidence="1" type="ORF">LCGC14_2530400</name>
</gene>
<dbReference type="EMBL" id="LAZR01041049">
    <property type="protein sequence ID" value="KKL12976.1"/>
    <property type="molecule type" value="Genomic_DNA"/>
</dbReference>
<name>A0A0F9D577_9ZZZZ</name>
<comment type="caution">
    <text evidence="1">The sequence shown here is derived from an EMBL/GenBank/DDBJ whole genome shotgun (WGS) entry which is preliminary data.</text>
</comment>
<evidence type="ECO:0000313" key="1">
    <source>
        <dbReference type="EMBL" id="KKL12976.1"/>
    </source>
</evidence>
<sequence length="54" mass="6099">MNCVTCGKEMDRTFPFKQSFYGECNECHGKHGRGGVQKCLADIKKSKRKNEATT</sequence>
<protein>
    <submittedName>
        <fullName evidence="1">Uncharacterized protein</fullName>
    </submittedName>
</protein>
<organism evidence="1">
    <name type="scientific">marine sediment metagenome</name>
    <dbReference type="NCBI Taxonomy" id="412755"/>
    <lineage>
        <taxon>unclassified sequences</taxon>
        <taxon>metagenomes</taxon>
        <taxon>ecological metagenomes</taxon>
    </lineage>
</organism>
<accession>A0A0F9D577</accession>
<proteinExistence type="predicted"/>